<dbReference type="RefSeq" id="WP_100013667.1">
    <property type="nucleotide sequence ID" value="NZ_CP024727.1"/>
</dbReference>
<dbReference type="AlphaFoldDB" id="A0A2D3LIC2"/>
<accession>A0A2D3LIC2</accession>
<dbReference type="Proteomes" id="UP000230742">
    <property type="component" value="Chromosome 1"/>
</dbReference>
<sequence>MARINLIMMLLPFVFMIHEYEEIIMFRRWIDRNREELRKRFPKIESFFTRRGVFDYSTSTFAVGTTHEFILISVVSFYSVWTGEYQWWFAALTGYSVHLLMHIAQWIVYRKYVPVIITSLLTLPYCIYSFAEFSKVTVLSFSQMVLWAAIGIVLTILSLFSAFFFMDRFQRWEKGNKQQTNKK</sequence>
<dbReference type="InterPro" id="IPR025671">
    <property type="entry name" value="HXXEE"/>
</dbReference>
<reference evidence="1 2" key="1">
    <citation type="submission" date="2017-11" db="EMBL/GenBank/DDBJ databases">
        <title>Genome sequencing of Prevotella intermedia KCOM 1949.</title>
        <authorList>
            <person name="Kook J.-K."/>
            <person name="Park S.-N."/>
            <person name="Lim Y.K."/>
        </authorList>
    </citation>
    <scope>NUCLEOTIDE SEQUENCE [LARGE SCALE GENOMIC DNA]</scope>
    <source>
        <strain evidence="1 2">KCOM 1949</strain>
    </source>
</reference>
<protein>
    <submittedName>
        <fullName evidence="1">HXXEE domain-containing protein</fullName>
    </submittedName>
</protein>
<gene>
    <name evidence="1" type="ORF">CTM46_01825</name>
</gene>
<dbReference type="Pfam" id="PF13787">
    <property type="entry name" value="HXXEE"/>
    <property type="match status" value="1"/>
</dbReference>
<organism evidence="1 2">
    <name type="scientific">Prevotella intermedia</name>
    <dbReference type="NCBI Taxonomy" id="28131"/>
    <lineage>
        <taxon>Bacteria</taxon>
        <taxon>Pseudomonadati</taxon>
        <taxon>Bacteroidota</taxon>
        <taxon>Bacteroidia</taxon>
        <taxon>Bacteroidales</taxon>
        <taxon>Prevotellaceae</taxon>
        <taxon>Prevotella</taxon>
    </lineage>
</organism>
<evidence type="ECO:0000313" key="2">
    <source>
        <dbReference type="Proteomes" id="UP000230742"/>
    </source>
</evidence>
<proteinExistence type="predicted"/>
<evidence type="ECO:0000313" key="1">
    <source>
        <dbReference type="EMBL" id="ATV30304.1"/>
    </source>
</evidence>
<dbReference type="EMBL" id="CP024727">
    <property type="protein sequence ID" value="ATV30304.1"/>
    <property type="molecule type" value="Genomic_DNA"/>
</dbReference>
<name>A0A2D3LIC2_PREIN</name>